<evidence type="ECO:0000259" key="2">
    <source>
        <dbReference type="SMART" id="SM00507"/>
    </source>
</evidence>
<feature type="compositionally biased region" description="Low complexity" evidence="1">
    <location>
        <begin position="517"/>
        <end position="543"/>
    </location>
</feature>
<dbReference type="Gene3D" id="1.10.30.50">
    <property type="match status" value="1"/>
</dbReference>
<dbReference type="Pfam" id="PF02720">
    <property type="entry name" value="DUF222"/>
    <property type="match status" value="2"/>
</dbReference>
<evidence type="ECO:0000313" key="4">
    <source>
        <dbReference type="Proteomes" id="UP000199039"/>
    </source>
</evidence>
<dbReference type="AlphaFoldDB" id="A0A1G6RFE7"/>
<feature type="region of interest" description="Disordered" evidence="1">
    <location>
        <begin position="512"/>
        <end position="691"/>
    </location>
</feature>
<keyword evidence="4" id="KW-1185">Reference proteome</keyword>
<feature type="region of interest" description="Disordered" evidence="1">
    <location>
        <begin position="360"/>
        <end position="395"/>
    </location>
</feature>
<dbReference type="SMART" id="SM00507">
    <property type="entry name" value="HNHc"/>
    <property type="match status" value="1"/>
</dbReference>
<feature type="compositionally biased region" description="Basic residues" evidence="1">
    <location>
        <begin position="682"/>
        <end position="691"/>
    </location>
</feature>
<dbReference type="EMBL" id="FMYH01000005">
    <property type="protein sequence ID" value="SDD03369.1"/>
    <property type="molecule type" value="Genomic_DNA"/>
</dbReference>
<evidence type="ECO:0000313" key="3">
    <source>
        <dbReference type="EMBL" id="SDD03369.1"/>
    </source>
</evidence>
<dbReference type="InterPro" id="IPR003870">
    <property type="entry name" value="DUF222"/>
</dbReference>
<name>A0A1G6RFE7_9MICO</name>
<proteinExistence type="predicted"/>
<organism evidence="3 4">
    <name type="scientific">Sanguibacter gelidistatuariae</name>
    <dbReference type="NCBI Taxonomy" id="1814289"/>
    <lineage>
        <taxon>Bacteria</taxon>
        <taxon>Bacillati</taxon>
        <taxon>Actinomycetota</taxon>
        <taxon>Actinomycetes</taxon>
        <taxon>Micrococcales</taxon>
        <taxon>Sanguibacteraceae</taxon>
        <taxon>Sanguibacter</taxon>
    </lineage>
</organism>
<dbReference type="STRING" id="1814289.SAMN05216410_2677"/>
<dbReference type="CDD" id="cd00085">
    <property type="entry name" value="HNHc"/>
    <property type="match status" value="1"/>
</dbReference>
<dbReference type="InterPro" id="IPR003615">
    <property type="entry name" value="HNH_nuc"/>
</dbReference>
<feature type="domain" description="HNH nuclease" evidence="2">
    <location>
        <begin position="450"/>
        <end position="502"/>
    </location>
</feature>
<reference evidence="3 4" key="1">
    <citation type="submission" date="2016-09" db="EMBL/GenBank/DDBJ databases">
        <authorList>
            <person name="Capua I."/>
            <person name="De Benedictis P."/>
            <person name="Joannis T."/>
            <person name="Lombin L.H."/>
            <person name="Cattoli G."/>
        </authorList>
    </citation>
    <scope>NUCLEOTIDE SEQUENCE [LARGE SCALE GENOMIC DNA]</scope>
    <source>
        <strain evidence="3 4">ISLP-3</strain>
    </source>
</reference>
<gene>
    <name evidence="3" type="ORF">SAMN05216410_2677</name>
</gene>
<protein>
    <recommendedName>
        <fullName evidence="2">HNH nuclease domain-containing protein</fullName>
    </recommendedName>
</protein>
<sequence>MGAPRLSGDMAVSVAVDDGVGWWVMAGSARAMVQPGLALFAAAEVDVDRPQAPALAPPAFASVLGAGALAPVPATGAASVVPDARGDADPSPSLSSARVPGAALGVQPVAVSSRARCGRIVELDRSIAVLTAERASLLVAERDCGEWKKAGYASFEAWRGQMSGEGLRAARAQVTVATVLEESPEAAEAVATGEVTMVHAEILGRVRAKAERPGTPVLTPSENRELLDLAKGQDADTFAKTADRWWARRDSLAHDATHEETRRKRFLTISHTPTGTYIKGFLDVVAGRQLDAAVEAAMHRPADGDDRDYSQRKADALVDVADRAMSGGSFKNGAAVRPHVSIIMTEDTLAQGVRELRRRATVAEAEAQGPGADQSAGQGEVAGEGAGEGTRDGATSASVQFEPATFEDGTPVPLSEVARILCDADLTRIVMTADNVPINLGRTQRLYTREQRRAIIARDRGCQFTGCTQPIPWCEIHHIDWWTNGGETSLDNAILLCSFHHHEVHRLNLTIDRNPNPAGRPGGTRTVRVARGGGRVTRTPGPAECRVAQAPTALVSNRRTPIESRPPTADQPLAADRPSAVLRPPAILGPPTSVLSPSRPRPPGRVRESAKTGSLMQVRPPVQSQPSDKYRAVSGREPPGGVQAPNGAGPPGDRRASGGNGLPSQDQPLGFAYRGGPSSRSPGKKRWPRAG</sequence>
<evidence type="ECO:0000256" key="1">
    <source>
        <dbReference type="SAM" id="MobiDB-lite"/>
    </source>
</evidence>
<dbReference type="Proteomes" id="UP000199039">
    <property type="component" value="Unassembled WGS sequence"/>
</dbReference>
<feature type="region of interest" description="Disordered" evidence="1">
    <location>
        <begin position="79"/>
        <end position="99"/>
    </location>
</feature>
<accession>A0A1G6RFE7</accession>